<comment type="caution">
    <text evidence="2">The sequence shown here is derived from an EMBL/GenBank/DDBJ whole genome shotgun (WGS) entry which is preliminary data.</text>
</comment>
<proteinExistence type="predicted"/>
<keyword evidence="1" id="KW-1133">Transmembrane helix</keyword>
<sequence length="179" mass="19798">MSRVASLVTSFCFVVTAYAGGPFTMVFPSPFPTLRIDVWFPTMLVFAVATVVFTNISRNRRNPRELAFWGLAIKLCFLPFFLTTSLIILYLGPYVLAPGGPAPHVLFLPPLLLGSYIIMIVTSSHGFAAIVRARDEQLISHETAKQYKRGHALPIADLVSSIRLYLLLRRLDSAAPTNA</sequence>
<dbReference type="RefSeq" id="WP_101601228.1">
    <property type="nucleotide sequence ID" value="NZ_PKKM01000004.1"/>
</dbReference>
<reference evidence="2 3" key="1">
    <citation type="submission" date="2017-12" db="EMBL/GenBank/DDBJ databases">
        <title>Phylogenetic diversity of female urinary microbiome.</title>
        <authorList>
            <person name="Thomas-White K."/>
            <person name="Wolfe A.J."/>
        </authorList>
    </citation>
    <scope>NUCLEOTIDE SEQUENCE [LARGE SCALE GENOMIC DNA]</scope>
    <source>
        <strain evidence="2 3">UMB0018</strain>
    </source>
</reference>
<evidence type="ECO:0000256" key="1">
    <source>
        <dbReference type="SAM" id="Phobius"/>
    </source>
</evidence>
<organism evidence="2 3">
    <name type="scientific">Schaalia odontolytica</name>
    <dbReference type="NCBI Taxonomy" id="1660"/>
    <lineage>
        <taxon>Bacteria</taxon>
        <taxon>Bacillati</taxon>
        <taxon>Actinomycetota</taxon>
        <taxon>Actinomycetes</taxon>
        <taxon>Actinomycetales</taxon>
        <taxon>Actinomycetaceae</taxon>
        <taxon>Schaalia</taxon>
    </lineage>
</organism>
<keyword evidence="1" id="KW-0472">Membrane</keyword>
<evidence type="ECO:0000313" key="3">
    <source>
        <dbReference type="Proteomes" id="UP000234198"/>
    </source>
</evidence>
<feature type="transmembrane region" description="Helical" evidence="1">
    <location>
        <begin position="68"/>
        <end position="91"/>
    </location>
</feature>
<evidence type="ECO:0008006" key="4">
    <source>
        <dbReference type="Google" id="ProtNLM"/>
    </source>
</evidence>
<gene>
    <name evidence="2" type="ORF">CYJ22_03850</name>
</gene>
<keyword evidence="1" id="KW-0812">Transmembrane</keyword>
<dbReference type="AlphaFoldDB" id="A0A2I1I1B6"/>
<protein>
    <recommendedName>
        <fullName evidence="4">Transmembrane protein</fullName>
    </recommendedName>
</protein>
<feature type="transmembrane region" description="Helical" evidence="1">
    <location>
        <begin position="111"/>
        <end position="131"/>
    </location>
</feature>
<feature type="transmembrane region" description="Helical" evidence="1">
    <location>
        <begin position="38"/>
        <end position="56"/>
    </location>
</feature>
<dbReference type="EMBL" id="PKKM01000004">
    <property type="protein sequence ID" value="PKY64889.1"/>
    <property type="molecule type" value="Genomic_DNA"/>
</dbReference>
<name>A0A2I1I1B6_9ACTO</name>
<accession>A0A2I1I1B6</accession>
<evidence type="ECO:0000313" key="2">
    <source>
        <dbReference type="EMBL" id="PKY64889.1"/>
    </source>
</evidence>
<dbReference type="Proteomes" id="UP000234198">
    <property type="component" value="Unassembled WGS sequence"/>
</dbReference>